<keyword evidence="10" id="KW-1185">Reference proteome</keyword>
<comment type="catalytic activity">
    <reaction evidence="7">
        <text>L-cysteinyl-[protein] + hexadecanoyl-CoA = S-hexadecanoyl-L-cysteinyl-[protein] + CoA</text>
        <dbReference type="Rhea" id="RHEA:36683"/>
        <dbReference type="Rhea" id="RHEA-COMP:10131"/>
        <dbReference type="Rhea" id="RHEA-COMP:11032"/>
        <dbReference type="ChEBI" id="CHEBI:29950"/>
        <dbReference type="ChEBI" id="CHEBI:57287"/>
        <dbReference type="ChEBI" id="CHEBI:57379"/>
        <dbReference type="ChEBI" id="CHEBI:74151"/>
        <dbReference type="EC" id="2.3.1.225"/>
    </reaction>
</comment>
<dbReference type="PROSITE" id="PS50216">
    <property type="entry name" value="DHHC"/>
    <property type="match status" value="1"/>
</dbReference>
<feature type="domain" description="Palmitoyltransferase DHHC" evidence="8">
    <location>
        <begin position="97"/>
        <end position="222"/>
    </location>
</feature>
<keyword evidence="3 7" id="KW-0812">Transmembrane</keyword>
<sequence length="263" mass="30809">MVKFFTLDYSDFAKGFGLFCFIGGNVLTVIVTFCYFDSIYPIIYKNKEIYGYFMTSIGLFILFNIFYNNFKASFTDPGNPKDAYKSYDKSTASVYSGTFCKLCDYYKPPRAHHCSICKKCVLKMDHHCPWVNNCIGQNNQRFFYLFIFWMIMGTFFITIVLLPTFWNIFKRDEETLREIGEDRKLIVFSFVLCFCVFIAVGLLFGFHTFLEIKDLTTIEYKAKTRQEYGLKPSKLKETYEIVKTLLKFISPFTSTESPSLHVI</sequence>
<keyword evidence="4 7" id="KW-1133">Transmembrane helix</keyword>
<evidence type="ECO:0000256" key="4">
    <source>
        <dbReference type="ARBA" id="ARBA00022989"/>
    </source>
</evidence>
<protein>
    <recommendedName>
        <fullName evidence="7">Palmitoyltransferase</fullName>
        <ecNumber evidence="7">2.3.1.225</ecNumber>
    </recommendedName>
</protein>
<dbReference type="InterPro" id="IPR001594">
    <property type="entry name" value="Palmitoyltrfase_DHHC"/>
</dbReference>
<organism evidence="9 10">
    <name type="scientific">Blepharisma stoltei</name>
    <dbReference type="NCBI Taxonomy" id="1481888"/>
    <lineage>
        <taxon>Eukaryota</taxon>
        <taxon>Sar</taxon>
        <taxon>Alveolata</taxon>
        <taxon>Ciliophora</taxon>
        <taxon>Postciliodesmatophora</taxon>
        <taxon>Heterotrichea</taxon>
        <taxon>Heterotrichida</taxon>
        <taxon>Blepharismidae</taxon>
        <taxon>Blepharisma</taxon>
    </lineage>
</organism>
<dbReference type="InterPro" id="IPR039859">
    <property type="entry name" value="PFA4/ZDH16/20/ERF2-like"/>
</dbReference>
<evidence type="ECO:0000259" key="8">
    <source>
        <dbReference type="Pfam" id="PF01529"/>
    </source>
</evidence>
<dbReference type="GO" id="GO:0016020">
    <property type="term" value="C:membrane"/>
    <property type="evidence" value="ECO:0007669"/>
    <property type="project" value="UniProtKB-SubCell"/>
</dbReference>
<evidence type="ECO:0000256" key="1">
    <source>
        <dbReference type="ARBA" id="ARBA00004141"/>
    </source>
</evidence>
<evidence type="ECO:0000313" key="9">
    <source>
        <dbReference type="EMBL" id="CAG9332719.1"/>
    </source>
</evidence>
<dbReference type="GO" id="GO:0019706">
    <property type="term" value="F:protein-cysteine S-palmitoyltransferase activity"/>
    <property type="evidence" value="ECO:0007669"/>
    <property type="project" value="UniProtKB-EC"/>
</dbReference>
<dbReference type="Pfam" id="PF01529">
    <property type="entry name" value="DHHC"/>
    <property type="match status" value="1"/>
</dbReference>
<proteinExistence type="inferred from homology"/>
<dbReference type="EC" id="2.3.1.225" evidence="7"/>
<dbReference type="Proteomes" id="UP001162131">
    <property type="component" value="Unassembled WGS sequence"/>
</dbReference>
<evidence type="ECO:0000256" key="7">
    <source>
        <dbReference type="RuleBase" id="RU079119"/>
    </source>
</evidence>
<reference evidence="9" key="1">
    <citation type="submission" date="2021-09" db="EMBL/GenBank/DDBJ databases">
        <authorList>
            <consortium name="AG Swart"/>
            <person name="Singh M."/>
            <person name="Singh A."/>
            <person name="Seah K."/>
            <person name="Emmerich C."/>
        </authorList>
    </citation>
    <scope>NUCLEOTIDE SEQUENCE</scope>
    <source>
        <strain evidence="9">ATCC30299</strain>
    </source>
</reference>
<keyword evidence="5 7" id="KW-0472">Membrane</keyword>
<dbReference type="AlphaFoldDB" id="A0AAU9JYG2"/>
<evidence type="ECO:0000256" key="5">
    <source>
        <dbReference type="ARBA" id="ARBA00023136"/>
    </source>
</evidence>
<feature type="transmembrane region" description="Helical" evidence="7">
    <location>
        <begin position="185"/>
        <end position="206"/>
    </location>
</feature>
<evidence type="ECO:0000256" key="2">
    <source>
        <dbReference type="ARBA" id="ARBA00022679"/>
    </source>
</evidence>
<keyword evidence="2 7" id="KW-0808">Transferase</keyword>
<feature type="transmembrane region" description="Helical" evidence="7">
    <location>
        <begin position="142"/>
        <end position="165"/>
    </location>
</feature>
<comment type="similarity">
    <text evidence="7">Belongs to the DHHC palmitoyltransferase family.</text>
</comment>
<accession>A0AAU9JYG2</accession>
<comment type="subcellular location">
    <subcellularLocation>
        <location evidence="1">Membrane</location>
        <topology evidence="1">Multi-pass membrane protein</topology>
    </subcellularLocation>
</comment>
<comment type="caution">
    <text evidence="9">The sequence shown here is derived from an EMBL/GenBank/DDBJ whole genome shotgun (WGS) entry which is preliminary data.</text>
</comment>
<dbReference type="EMBL" id="CAJZBQ010000055">
    <property type="protein sequence ID" value="CAG9332719.1"/>
    <property type="molecule type" value="Genomic_DNA"/>
</dbReference>
<name>A0AAU9JYG2_9CILI</name>
<evidence type="ECO:0000256" key="3">
    <source>
        <dbReference type="ARBA" id="ARBA00022692"/>
    </source>
</evidence>
<feature type="transmembrane region" description="Helical" evidence="7">
    <location>
        <begin position="49"/>
        <end position="67"/>
    </location>
</feature>
<keyword evidence="6 7" id="KW-0012">Acyltransferase</keyword>
<evidence type="ECO:0000313" key="10">
    <source>
        <dbReference type="Proteomes" id="UP001162131"/>
    </source>
</evidence>
<evidence type="ECO:0000256" key="6">
    <source>
        <dbReference type="ARBA" id="ARBA00023315"/>
    </source>
</evidence>
<feature type="transmembrane region" description="Helical" evidence="7">
    <location>
        <begin position="16"/>
        <end position="37"/>
    </location>
</feature>
<comment type="domain">
    <text evidence="7">The DHHC domain is required for palmitoyltransferase activity.</text>
</comment>
<dbReference type="PANTHER" id="PTHR12246">
    <property type="entry name" value="PALMITOYLTRANSFERASE ZDHHC16"/>
    <property type="match status" value="1"/>
</dbReference>
<gene>
    <name evidence="9" type="ORF">BSTOLATCC_MIC57011</name>
</gene>